<feature type="domain" description="LTD" evidence="2">
    <location>
        <begin position="28"/>
        <end position="162"/>
    </location>
</feature>
<evidence type="ECO:0000313" key="6">
    <source>
        <dbReference type="Proteomes" id="UP000282185"/>
    </source>
</evidence>
<dbReference type="Gene3D" id="2.60.40.1260">
    <property type="entry name" value="Lamin Tail domain"/>
    <property type="match status" value="1"/>
</dbReference>
<protein>
    <submittedName>
        <fullName evidence="4">Lamin tail domain-containing protein</fullName>
    </submittedName>
</protein>
<proteinExistence type="predicted"/>
<organism evidence="4 6">
    <name type="scientific">Brachybacterium saurashtrense</name>
    <dbReference type="NCBI Taxonomy" id="556288"/>
    <lineage>
        <taxon>Bacteria</taxon>
        <taxon>Bacillati</taxon>
        <taxon>Actinomycetota</taxon>
        <taxon>Actinomycetes</taxon>
        <taxon>Micrococcales</taxon>
        <taxon>Dermabacteraceae</taxon>
        <taxon>Brachybacterium</taxon>
    </lineage>
</organism>
<dbReference type="Proteomes" id="UP000282185">
    <property type="component" value="Unassembled WGS sequence"/>
</dbReference>
<reference evidence="4 6" key="2">
    <citation type="submission" date="2018-08" db="EMBL/GenBank/DDBJ databases">
        <title>Brachybacterium saurashtrense DSM 23186.</title>
        <authorList>
            <person name="Li Y."/>
        </authorList>
    </citation>
    <scope>NUCLEOTIDE SEQUENCE [LARGE SCALE GENOMIC DNA]</scope>
    <source>
        <strain evidence="4 6">DSM 23186</strain>
    </source>
</reference>
<gene>
    <name evidence="3" type="ORF">DWV08_15135</name>
    <name evidence="4" type="ORF">DXU92_09755</name>
</gene>
<name>A0A345YSB3_9MICO</name>
<evidence type="ECO:0000259" key="2">
    <source>
        <dbReference type="PROSITE" id="PS51841"/>
    </source>
</evidence>
<dbReference type="InterPro" id="IPR036415">
    <property type="entry name" value="Lamin_tail_dom_sf"/>
</dbReference>
<dbReference type="PROSITE" id="PS51841">
    <property type="entry name" value="LTD"/>
    <property type="match status" value="1"/>
</dbReference>
<feature type="chain" id="PRO_5044584660" evidence="1">
    <location>
        <begin position="35"/>
        <end position="170"/>
    </location>
</feature>
<reference evidence="3 5" key="1">
    <citation type="submission" date="2018-07" db="EMBL/GenBank/DDBJ databases">
        <title>Brachybacterium saurashtrense DSM 23186 genome sequence.</title>
        <authorList>
            <person name="Guo L."/>
        </authorList>
    </citation>
    <scope>NUCLEOTIDE SEQUENCE [LARGE SCALE GENOMIC DNA]</scope>
    <source>
        <strain evidence="3 5">DSM 23186</strain>
    </source>
</reference>
<evidence type="ECO:0000313" key="4">
    <source>
        <dbReference type="EMBL" id="RRR22530.1"/>
    </source>
</evidence>
<dbReference type="AlphaFoldDB" id="A0A345YSB3"/>
<dbReference type="EMBL" id="CP031356">
    <property type="protein sequence ID" value="AXK46815.1"/>
    <property type="molecule type" value="Genomic_DNA"/>
</dbReference>
<accession>A0A345YSB3</accession>
<dbReference type="Pfam" id="PF00932">
    <property type="entry name" value="LTD"/>
    <property type="match status" value="1"/>
</dbReference>
<dbReference type="SUPFAM" id="SSF74853">
    <property type="entry name" value="Lamin A/C globular tail domain"/>
    <property type="match status" value="1"/>
</dbReference>
<sequence>MLTALISRARILAVLLAAMLVTAPLVLAPPAAQAAVKKPLDIVKVYYNPPGKDYAKNSGYVKEFIQVKNTGSKTLTLSGYVIRDNGPQKFTVPRGTRLAPGKTLTIRSGKGRNTTSTLYWNKSSYIWNNTGDTARLYSAKGTLLESCRYKGVRKAASKSYVRSTSTTAYC</sequence>
<feature type="signal peptide" evidence="1">
    <location>
        <begin position="1"/>
        <end position="34"/>
    </location>
</feature>
<dbReference type="EMBL" id="QSWH01000004">
    <property type="protein sequence ID" value="RRR22530.1"/>
    <property type="molecule type" value="Genomic_DNA"/>
</dbReference>
<keyword evidence="1" id="KW-0732">Signal</keyword>
<evidence type="ECO:0000256" key="1">
    <source>
        <dbReference type="SAM" id="SignalP"/>
    </source>
</evidence>
<dbReference type="Proteomes" id="UP000254236">
    <property type="component" value="Chromosome"/>
</dbReference>
<evidence type="ECO:0000313" key="5">
    <source>
        <dbReference type="Proteomes" id="UP000254236"/>
    </source>
</evidence>
<dbReference type="KEGG" id="bsau:DWV08_15135"/>
<keyword evidence="5" id="KW-1185">Reference proteome</keyword>
<dbReference type="OrthoDB" id="3828227at2"/>
<evidence type="ECO:0000313" key="3">
    <source>
        <dbReference type="EMBL" id="AXK46815.1"/>
    </source>
</evidence>
<dbReference type="InterPro" id="IPR001322">
    <property type="entry name" value="Lamin_tail_dom"/>
</dbReference>